<dbReference type="AlphaFoldDB" id="A0A540KGJ1"/>
<name>A0A540KGJ1_MALBA</name>
<organism evidence="1 2">
    <name type="scientific">Malus baccata</name>
    <name type="common">Siberian crab apple</name>
    <name type="synonym">Pyrus baccata</name>
    <dbReference type="NCBI Taxonomy" id="106549"/>
    <lineage>
        <taxon>Eukaryota</taxon>
        <taxon>Viridiplantae</taxon>
        <taxon>Streptophyta</taxon>
        <taxon>Embryophyta</taxon>
        <taxon>Tracheophyta</taxon>
        <taxon>Spermatophyta</taxon>
        <taxon>Magnoliopsida</taxon>
        <taxon>eudicotyledons</taxon>
        <taxon>Gunneridae</taxon>
        <taxon>Pentapetalae</taxon>
        <taxon>rosids</taxon>
        <taxon>fabids</taxon>
        <taxon>Rosales</taxon>
        <taxon>Rosaceae</taxon>
        <taxon>Amygdaloideae</taxon>
        <taxon>Maleae</taxon>
        <taxon>Malus</taxon>
    </lineage>
</organism>
<reference evidence="1 2" key="1">
    <citation type="journal article" date="2019" name="G3 (Bethesda)">
        <title>Sequencing of a Wild Apple (Malus baccata) Genome Unravels the Differences Between Cultivated and Wild Apple Species Regarding Disease Resistance and Cold Tolerance.</title>
        <authorList>
            <person name="Chen X."/>
        </authorList>
    </citation>
    <scope>NUCLEOTIDE SEQUENCE [LARGE SCALE GENOMIC DNA]</scope>
    <source>
        <strain evidence="2">cv. Shandingzi</strain>
        <tissue evidence="1">Leaves</tissue>
    </source>
</reference>
<dbReference type="EMBL" id="VIEB01001310">
    <property type="protein sequence ID" value="TQD73280.1"/>
    <property type="molecule type" value="Genomic_DNA"/>
</dbReference>
<comment type="caution">
    <text evidence="1">The sequence shown here is derived from an EMBL/GenBank/DDBJ whole genome shotgun (WGS) entry which is preliminary data.</text>
</comment>
<evidence type="ECO:0000313" key="2">
    <source>
        <dbReference type="Proteomes" id="UP000315295"/>
    </source>
</evidence>
<dbReference type="Proteomes" id="UP000315295">
    <property type="component" value="Unassembled WGS sequence"/>
</dbReference>
<keyword evidence="2" id="KW-1185">Reference proteome</keyword>
<accession>A0A540KGJ1</accession>
<evidence type="ECO:0000313" key="1">
    <source>
        <dbReference type="EMBL" id="TQD73280.1"/>
    </source>
</evidence>
<proteinExistence type="predicted"/>
<gene>
    <name evidence="1" type="ORF">C1H46_041197</name>
</gene>
<protein>
    <submittedName>
        <fullName evidence="1">Uncharacterized protein</fullName>
    </submittedName>
</protein>
<sequence>MMLNLYAVNHYKSLSLKKSSTILNLGCSMAASNLLVNCLCTLQRDQAIRSSQIQFQLISKIIQVANNH</sequence>